<feature type="compositionally biased region" description="Basic and acidic residues" evidence="1">
    <location>
        <begin position="569"/>
        <end position="579"/>
    </location>
</feature>
<feature type="compositionally biased region" description="Basic and acidic residues" evidence="1">
    <location>
        <begin position="127"/>
        <end position="143"/>
    </location>
</feature>
<dbReference type="Proteomes" id="UP000317494">
    <property type="component" value="Unassembled WGS sequence"/>
</dbReference>
<reference evidence="4 5" key="1">
    <citation type="journal article" date="2019" name="Sci. Rep.">
        <title>Comparative genomics of chytrid fungi reveal insights into the obligate biotrophic and pathogenic lifestyle of Synchytrium endobioticum.</title>
        <authorList>
            <person name="van de Vossenberg B.T.L.H."/>
            <person name="Warris S."/>
            <person name="Nguyen H.D.T."/>
            <person name="van Gent-Pelzer M.P.E."/>
            <person name="Joly D.L."/>
            <person name="van de Geest H.C."/>
            <person name="Bonants P.J.M."/>
            <person name="Smith D.S."/>
            <person name="Levesque C.A."/>
            <person name="van der Lee T.A.J."/>
        </authorList>
    </citation>
    <scope>NUCLEOTIDE SEQUENCE [LARGE SCALE GENOMIC DNA]</scope>
    <source>
        <strain evidence="4 5">MB42</strain>
    </source>
</reference>
<sequence>MHSTGKRQRWKRIRNCAYLLMALQAVLGNQGQLRGQSYPSCANAYTKGQINPRTRASTSPPDLASSIHRCSDYGEPQVSRGLSEYQYANNIQRQHYSTTRPPSPTLHQYRGGPLSAYYDSPMKSHSYHRDPRSTSRPDDPHAERHQRRHPSNYKHKRQEEHIPVTNRIQSVRHHDAHDTGKHLHNHRQDSKYNSSDSSVVSKPRSNYNSSIGSKPDQPRKTSSNISLDVEDDPEEIRRREERRKRFAIGSSSRQLGEPLGVTSSVAVTKMSHQTPGHGQASPGIEPQTPKSDERPALQTPWIWKQSSRGEWYCANPVTLESRWSPPPSERSDDDNTMKVDHDRQSDHHMKQPSSQHQHEDVYDPEAYQIEAGACREKGREVDESKRAASPVETSLGHNDGHDRKRMRTRAPVSGPGCQDNNGSTHSKHSDKGSAVGMGGVSPLSDGTSLDYEDTNDTGQEDLTSPHTAPVEIGRQSLLSSDETVTLLPLTPSPSSSIISDWKMHKSRHDPDFLAYQRIQSVLPCLKQHLVGDQVWNRVQALVAKFGTPGDLEQEALKSRSGGTVASPRTNEDTQRSDEQERMVDLIHAALMNMFDVNKEAMPWLR</sequence>
<feature type="region of interest" description="Disordered" evidence="1">
    <location>
        <begin position="318"/>
        <end position="361"/>
    </location>
</feature>
<proteinExistence type="predicted"/>
<feature type="signal peptide" evidence="2">
    <location>
        <begin position="1"/>
        <end position="28"/>
    </location>
</feature>
<dbReference type="PROSITE" id="PS50020">
    <property type="entry name" value="WW_DOMAIN_2"/>
    <property type="match status" value="1"/>
</dbReference>
<feature type="region of interest" description="Disordered" evidence="1">
    <location>
        <begin position="95"/>
        <end position="237"/>
    </location>
</feature>
<evidence type="ECO:0000313" key="4">
    <source>
        <dbReference type="EMBL" id="TPX30689.1"/>
    </source>
</evidence>
<evidence type="ECO:0000313" key="5">
    <source>
        <dbReference type="Proteomes" id="UP000317494"/>
    </source>
</evidence>
<feature type="compositionally biased region" description="Basic and acidic residues" evidence="1">
    <location>
        <begin position="375"/>
        <end position="386"/>
    </location>
</feature>
<feature type="compositionally biased region" description="Basic and acidic residues" evidence="1">
    <location>
        <begin position="172"/>
        <end position="190"/>
    </location>
</feature>
<dbReference type="InterPro" id="IPR001202">
    <property type="entry name" value="WW_dom"/>
</dbReference>
<protein>
    <recommendedName>
        <fullName evidence="3">WW domain-containing protein</fullName>
    </recommendedName>
</protein>
<feature type="compositionally biased region" description="Basic residues" evidence="1">
    <location>
        <begin position="144"/>
        <end position="156"/>
    </location>
</feature>
<feature type="chain" id="PRO_5021493392" description="WW domain-containing protein" evidence="2">
    <location>
        <begin position="29"/>
        <end position="605"/>
    </location>
</feature>
<dbReference type="VEuPathDB" id="FungiDB:SeMB42_g07877"/>
<keyword evidence="2" id="KW-0732">Signal</keyword>
<evidence type="ECO:0000256" key="2">
    <source>
        <dbReference type="SAM" id="SignalP"/>
    </source>
</evidence>
<dbReference type="AlphaFoldDB" id="A0A507BUL7"/>
<evidence type="ECO:0000259" key="3">
    <source>
        <dbReference type="PROSITE" id="PS50020"/>
    </source>
</evidence>
<comment type="caution">
    <text evidence="4">The sequence shown here is derived from an EMBL/GenBank/DDBJ whole genome shotgun (WGS) entry which is preliminary data.</text>
</comment>
<feature type="compositionally biased region" description="Low complexity" evidence="1">
    <location>
        <begin position="191"/>
        <end position="206"/>
    </location>
</feature>
<name>A0A507BUL7_9FUNG</name>
<gene>
    <name evidence="4" type="ORF">SeMB42_g07877</name>
</gene>
<feature type="region of interest" description="Disordered" evidence="1">
    <location>
        <begin position="375"/>
        <end position="468"/>
    </location>
</feature>
<evidence type="ECO:0000256" key="1">
    <source>
        <dbReference type="SAM" id="MobiDB-lite"/>
    </source>
</evidence>
<feature type="region of interest" description="Disordered" evidence="1">
    <location>
        <begin position="555"/>
        <end position="579"/>
    </location>
</feature>
<dbReference type="EMBL" id="QEAN01000661">
    <property type="protein sequence ID" value="TPX30689.1"/>
    <property type="molecule type" value="Genomic_DNA"/>
</dbReference>
<feature type="domain" description="WW" evidence="3">
    <location>
        <begin position="295"/>
        <end position="328"/>
    </location>
</feature>
<keyword evidence="5" id="KW-1185">Reference proteome</keyword>
<feature type="region of interest" description="Disordered" evidence="1">
    <location>
        <begin position="270"/>
        <end position="294"/>
    </location>
</feature>
<feature type="compositionally biased region" description="Basic and acidic residues" evidence="1">
    <location>
        <begin position="329"/>
        <end position="349"/>
    </location>
</feature>
<feature type="compositionally biased region" description="Acidic residues" evidence="1">
    <location>
        <begin position="450"/>
        <end position="459"/>
    </location>
</feature>
<accession>A0A507BUL7</accession>
<organism evidence="4 5">
    <name type="scientific">Synchytrium endobioticum</name>
    <dbReference type="NCBI Taxonomy" id="286115"/>
    <lineage>
        <taxon>Eukaryota</taxon>
        <taxon>Fungi</taxon>
        <taxon>Fungi incertae sedis</taxon>
        <taxon>Chytridiomycota</taxon>
        <taxon>Chytridiomycota incertae sedis</taxon>
        <taxon>Chytridiomycetes</taxon>
        <taxon>Synchytriales</taxon>
        <taxon>Synchytriaceae</taxon>
        <taxon>Synchytrium</taxon>
    </lineage>
</organism>